<reference evidence="1 2" key="1">
    <citation type="submission" date="2018-10" db="EMBL/GenBank/DDBJ databases">
        <title>Genomic Encyclopedia of Archaeal and Bacterial Type Strains, Phase II (KMG-II): from individual species to whole genera.</title>
        <authorList>
            <person name="Goeker M."/>
        </authorList>
    </citation>
    <scope>NUCLEOTIDE SEQUENCE [LARGE SCALE GENOMIC DNA]</scope>
    <source>
        <strain evidence="1 2">DSM 19624</strain>
    </source>
</reference>
<dbReference type="AlphaFoldDB" id="A0A497XNG1"/>
<protein>
    <submittedName>
        <fullName evidence="1">Uncharacterized protein</fullName>
    </submittedName>
</protein>
<name>A0A497XNG1_9SPHI</name>
<evidence type="ECO:0000313" key="1">
    <source>
        <dbReference type="EMBL" id="RLJ69545.1"/>
    </source>
</evidence>
<organism evidence="1 2">
    <name type="scientific">Pedobacter alluvionis</name>
    <dbReference type="NCBI Taxonomy" id="475253"/>
    <lineage>
        <taxon>Bacteria</taxon>
        <taxon>Pseudomonadati</taxon>
        <taxon>Bacteroidota</taxon>
        <taxon>Sphingobacteriia</taxon>
        <taxon>Sphingobacteriales</taxon>
        <taxon>Sphingobacteriaceae</taxon>
        <taxon>Pedobacter</taxon>
    </lineage>
</organism>
<accession>A0A497XNG1</accession>
<evidence type="ECO:0000313" key="2">
    <source>
        <dbReference type="Proteomes" id="UP000273898"/>
    </source>
</evidence>
<gene>
    <name evidence="1" type="ORF">BCL90_5141</name>
</gene>
<dbReference type="Proteomes" id="UP000273898">
    <property type="component" value="Unassembled WGS sequence"/>
</dbReference>
<comment type="caution">
    <text evidence="1">The sequence shown here is derived from an EMBL/GenBank/DDBJ whole genome shotgun (WGS) entry which is preliminary data.</text>
</comment>
<dbReference type="EMBL" id="RCCK01000016">
    <property type="protein sequence ID" value="RLJ69545.1"/>
    <property type="molecule type" value="Genomic_DNA"/>
</dbReference>
<sequence length="32" mass="3744">MQMNKELNILIEVILMDVIKHFKKATGQSIEK</sequence>
<proteinExistence type="predicted"/>